<reference evidence="9" key="1">
    <citation type="submission" date="2021-02" db="EMBL/GenBank/DDBJ databases">
        <authorList>
            <person name="Nowell W R."/>
        </authorList>
    </citation>
    <scope>NUCLEOTIDE SEQUENCE</scope>
</reference>
<keyword evidence="7" id="KW-0472">Membrane</keyword>
<feature type="repeat" description="NHL" evidence="6">
    <location>
        <begin position="158"/>
        <end position="197"/>
    </location>
</feature>
<proteinExistence type="predicted"/>
<evidence type="ECO:0000256" key="3">
    <source>
        <dbReference type="ARBA" id="ARBA00022737"/>
    </source>
</evidence>
<evidence type="ECO:0000256" key="4">
    <source>
        <dbReference type="ARBA" id="ARBA00023157"/>
    </source>
</evidence>
<dbReference type="PROSITE" id="PS51125">
    <property type="entry name" value="NHL"/>
    <property type="match status" value="1"/>
</dbReference>
<dbReference type="SMART" id="SM00179">
    <property type="entry name" value="EGF_CA"/>
    <property type="match status" value="3"/>
</dbReference>
<keyword evidence="1 5" id="KW-0245">EGF-like domain</keyword>
<accession>A0A819Y6E0</accession>
<dbReference type="SUPFAM" id="SSF101898">
    <property type="entry name" value="NHL repeat"/>
    <property type="match status" value="1"/>
</dbReference>
<evidence type="ECO:0000256" key="2">
    <source>
        <dbReference type="ARBA" id="ARBA00022729"/>
    </source>
</evidence>
<dbReference type="Gene3D" id="2.40.10.500">
    <property type="match status" value="2"/>
</dbReference>
<keyword evidence="7" id="KW-0812">Transmembrane</keyword>
<dbReference type="PANTHER" id="PTHR12916:SF4">
    <property type="entry name" value="UNINFLATABLE, ISOFORM C"/>
    <property type="match status" value="1"/>
</dbReference>
<dbReference type="AlphaFoldDB" id="A0A819Y6E0"/>
<feature type="disulfide bond" evidence="5">
    <location>
        <begin position="468"/>
        <end position="477"/>
    </location>
</feature>
<protein>
    <recommendedName>
        <fullName evidence="8">EGF-like domain-containing protein</fullName>
    </recommendedName>
</protein>
<dbReference type="EMBL" id="CAJOAY010006906">
    <property type="protein sequence ID" value="CAF4153526.1"/>
    <property type="molecule type" value="Genomic_DNA"/>
</dbReference>
<dbReference type="InterPro" id="IPR000742">
    <property type="entry name" value="EGF"/>
</dbReference>
<feature type="domain" description="EGF-like" evidence="8">
    <location>
        <begin position="441"/>
        <end position="478"/>
    </location>
</feature>
<dbReference type="Proteomes" id="UP000663881">
    <property type="component" value="Unassembled WGS sequence"/>
</dbReference>
<feature type="disulfide bond" evidence="5">
    <location>
        <begin position="429"/>
        <end position="438"/>
    </location>
</feature>
<organism evidence="9 10">
    <name type="scientific">Adineta steineri</name>
    <dbReference type="NCBI Taxonomy" id="433720"/>
    <lineage>
        <taxon>Eukaryota</taxon>
        <taxon>Metazoa</taxon>
        <taxon>Spiralia</taxon>
        <taxon>Gnathifera</taxon>
        <taxon>Rotifera</taxon>
        <taxon>Eurotatoria</taxon>
        <taxon>Bdelloidea</taxon>
        <taxon>Adinetida</taxon>
        <taxon>Adinetidae</taxon>
        <taxon>Adineta</taxon>
    </lineage>
</organism>
<keyword evidence="4 5" id="KW-1015">Disulfide bond</keyword>
<name>A0A819Y6E0_9BILA</name>
<dbReference type="SUPFAM" id="SSF57196">
    <property type="entry name" value="EGF/Laminin"/>
    <property type="match status" value="3"/>
</dbReference>
<dbReference type="SMART" id="SM00181">
    <property type="entry name" value="EGF"/>
    <property type="match status" value="3"/>
</dbReference>
<feature type="domain" description="EGF-like" evidence="8">
    <location>
        <begin position="480"/>
        <end position="517"/>
    </location>
</feature>
<keyword evidence="3" id="KW-0677">Repeat</keyword>
<gene>
    <name evidence="9" type="ORF">OKA104_LOCUS38387</name>
</gene>
<evidence type="ECO:0000256" key="1">
    <source>
        <dbReference type="ARBA" id="ARBA00022536"/>
    </source>
</evidence>
<comment type="caution">
    <text evidence="9">The sequence shown here is derived from an EMBL/GenBank/DDBJ whole genome shotgun (WGS) entry which is preliminary data.</text>
</comment>
<dbReference type="PANTHER" id="PTHR12916">
    <property type="entry name" value="CYTOCHROME C OXIDASE POLYPEPTIDE VIC-2"/>
    <property type="match status" value="1"/>
</dbReference>
<dbReference type="PROSITE" id="PS01186">
    <property type="entry name" value="EGF_2"/>
    <property type="match status" value="1"/>
</dbReference>
<comment type="caution">
    <text evidence="5">Lacks conserved residue(s) required for the propagation of feature annotation.</text>
</comment>
<dbReference type="Pfam" id="PF01436">
    <property type="entry name" value="NHL"/>
    <property type="match status" value="1"/>
</dbReference>
<dbReference type="InterPro" id="IPR001881">
    <property type="entry name" value="EGF-like_Ca-bd_dom"/>
</dbReference>
<sequence length="593" mass="65686">MYYLAVSYNQPQFNECTTWNSTGVMFQTSSTFDSPFGIFIDTNNSIYVTDQQQYYVFMWVNSSIKLIKIIPITNFYNNQNSIFVTNNGDIFVGTNSGVEKGTLYSTTDTPVTDFGSSCFGLFVDINDTLYCSPSSSNKVMTIWLGSNATSPETVAGTDHFGSNPTTLNGPRGIFVDVNFDLYVADYGNNRVQRFRSKQLNGTTVAGSTSINTTITLSDPTGIVLDGEGYLFIVDTGNNRIVRSTPNGFQCIIGCNGSHSASNQLPDPHRMAFDSYGNIYVTNPANNLIVKFLVSTNSCETTTEISSTMNTNDNSSMSSMKVQHDTSTKDLTTTEISSTMNVNDNSSMSSMKVQHDTTPKDFTSTFSINQLTTSESSISSPFFVMPFCGQNKIGLTCNISSAPCDMMQLCENDGTCINNNSIVEGYSCSCSQGFNGSNCEIDNRPCQSNTCWNNGICNQTSDTTFECLCKPEWIGIHCEIQIDYCQNVTCLNNGVCQPLLGDYKCECLSKSYSGEYCGIISRTLVIRQTVSKSFGYICYLMIGCICSFFIVLDILKYCFGIDPAKDQLKRRRRRRGQMKKIKHPPQIQKLIYIN</sequence>
<evidence type="ECO:0000259" key="8">
    <source>
        <dbReference type="PROSITE" id="PS50026"/>
    </source>
</evidence>
<dbReference type="GO" id="GO:0005509">
    <property type="term" value="F:calcium ion binding"/>
    <property type="evidence" value="ECO:0007669"/>
    <property type="project" value="InterPro"/>
</dbReference>
<dbReference type="Pfam" id="PF00008">
    <property type="entry name" value="EGF"/>
    <property type="match status" value="1"/>
</dbReference>
<dbReference type="InterPro" id="IPR011042">
    <property type="entry name" value="6-blade_b-propeller_TolB-like"/>
</dbReference>
<evidence type="ECO:0000313" key="9">
    <source>
        <dbReference type="EMBL" id="CAF4153526.1"/>
    </source>
</evidence>
<feature type="transmembrane region" description="Helical" evidence="7">
    <location>
        <begin position="533"/>
        <end position="554"/>
    </location>
</feature>
<dbReference type="InterPro" id="IPR001258">
    <property type="entry name" value="NHL_repeat"/>
</dbReference>
<feature type="domain" description="EGF-like" evidence="8">
    <location>
        <begin position="399"/>
        <end position="439"/>
    </location>
</feature>
<keyword evidence="7" id="KW-1133">Transmembrane helix</keyword>
<dbReference type="PROSITE" id="PS00022">
    <property type="entry name" value="EGF_1"/>
    <property type="match status" value="2"/>
</dbReference>
<evidence type="ECO:0000256" key="7">
    <source>
        <dbReference type="SAM" id="Phobius"/>
    </source>
</evidence>
<dbReference type="PROSITE" id="PS50026">
    <property type="entry name" value="EGF_3"/>
    <property type="match status" value="3"/>
</dbReference>
<evidence type="ECO:0000256" key="5">
    <source>
        <dbReference type="PROSITE-ProRule" id="PRU00076"/>
    </source>
</evidence>
<dbReference type="Gene3D" id="2.120.10.30">
    <property type="entry name" value="TolB, C-terminal domain"/>
    <property type="match status" value="1"/>
</dbReference>
<evidence type="ECO:0000256" key="6">
    <source>
        <dbReference type="PROSITE-ProRule" id="PRU00504"/>
    </source>
</evidence>
<dbReference type="CDD" id="cd00054">
    <property type="entry name" value="EGF_CA"/>
    <property type="match status" value="3"/>
</dbReference>
<evidence type="ECO:0000313" key="10">
    <source>
        <dbReference type="Proteomes" id="UP000663881"/>
    </source>
</evidence>
<keyword evidence="2" id="KW-0732">Signal</keyword>
<dbReference type="Gene3D" id="2.10.25.10">
    <property type="entry name" value="Laminin"/>
    <property type="match status" value="3"/>
</dbReference>
<dbReference type="CDD" id="cd05819">
    <property type="entry name" value="NHL"/>
    <property type="match status" value="1"/>
</dbReference>